<gene>
    <name evidence="7" type="primary">hmuV_2</name>
    <name evidence="7" type="ORF">NCTC11466_02911</name>
</gene>
<dbReference type="AlphaFoldDB" id="A0A3S4MF63"/>
<dbReference type="SMART" id="SM00382">
    <property type="entry name" value="AAA"/>
    <property type="match status" value="1"/>
</dbReference>
<keyword evidence="8" id="KW-1185">Reference proteome</keyword>
<dbReference type="PANTHER" id="PTHR42794:SF1">
    <property type="entry name" value="HEMIN IMPORT ATP-BINDING PROTEIN HMUV"/>
    <property type="match status" value="1"/>
</dbReference>
<dbReference type="EC" id="3.6.3.-" evidence="7"/>
<accession>A0A3S4MF63</accession>
<dbReference type="SUPFAM" id="SSF52540">
    <property type="entry name" value="P-loop containing nucleoside triphosphate hydrolases"/>
    <property type="match status" value="1"/>
</dbReference>
<keyword evidence="3 7" id="KW-0067">ATP-binding</keyword>
<evidence type="ECO:0000259" key="6">
    <source>
        <dbReference type="PROSITE" id="PS50893"/>
    </source>
</evidence>
<dbReference type="PANTHER" id="PTHR42794">
    <property type="entry name" value="HEMIN IMPORT ATP-BINDING PROTEIN HMUV"/>
    <property type="match status" value="1"/>
</dbReference>
<organism evidence="7 8">
    <name type="scientific">Cedecea lapagei</name>
    <dbReference type="NCBI Taxonomy" id="158823"/>
    <lineage>
        <taxon>Bacteria</taxon>
        <taxon>Pseudomonadati</taxon>
        <taxon>Pseudomonadota</taxon>
        <taxon>Gammaproteobacteria</taxon>
        <taxon>Enterobacterales</taxon>
        <taxon>Enterobacteriaceae</taxon>
        <taxon>Cedecea</taxon>
    </lineage>
</organism>
<dbReference type="Gene3D" id="3.40.50.300">
    <property type="entry name" value="P-loop containing nucleotide triphosphate hydrolases"/>
    <property type="match status" value="1"/>
</dbReference>
<evidence type="ECO:0000256" key="4">
    <source>
        <dbReference type="ARBA" id="ARBA00022967"/>
    </source>
</evidence>
<protein>
    <submittedName>
        <fullName evidence="7">Hemin import ATP-binding protein HmuV</fullName>
        <ecNumber evidence="7">3.6.3.-</ecNumber>
    </submittedName>
</protein>
<evidence type="ECO:0000256" key="5">
    <source>
        <dbReference type="ARBA" id="ARBA00037066"/>
    </source>
</evidence>
<dbReference type="Proteomes" id="UP000274122">
    <property type="component" value="Chromosome"/>
</dbReference>
<dbReference type="Pfam" id="PF00005">
    <property type="entry name" value="ABC_tran"/>
    <property type="match status" value="1"/>
</dbReference>
<evidence type="ECO:0000256" key="3">
    <source>
        <dbReference type="ARBA" id="ARBA00022840"/>
    </source>
</evidence>
<dbReference type="InterPro" id="IPR027417">
    <property type="entry name" value="P-loop_NTPase"/>
</dbReference>
<keyword evidence="1" id="KW-0813">Transport</keyword>
<dbReference type="PROSITE" id="PS50893">
    <property type="entry name" value="ABC_TRANSPORTER_2"/>
    <property type="match status" value="1"/>
</dbReference>
<dbReference type="InterPro" id="IPR003439">
    <property type="entry name" value="ABC_transporter-like_ATP-bd"/>
</dbReference>
<feature type="domain" description="ABC transporter" evidence="6">
    <location>
        <begin position="12"/>
        <end position="242"/>
    </location>
</feature>
<dbReference type="InterPro" id="IPR017871">
    <property type="entry name" value="ABC_transporter-like_CS"/>
</dbReference>
<dbReference type="KEGG" id="clap:NCTC11466_02911"/>
<dbReference type="CDD" id="cd03214">
    <property type="entry name" value="ABC_Iron-Siderophores_B12_Hemin"/>
    <property type="match status" value="1"/>
</dbReference>
<evidence type="ECO:0000313" key="7">
    <source>
        <dbReference type="EMBL" id="VEB98911.1"/>
    </source>
</evidence>
<proteinExistence type="predicted"/>
<keyword evidence="7" id="KW-0378">Hydrolase</keyword>
<evidence type="ECO:0000313" key="8">
    <source>
        <dbReference type="Proteomes" id="UP000274122"/>
    </source>
</evidence>
<dbReference type="GO" id="GO:0005524">
    <property type="term" value="F:ATP binding"/>
    <property type="evidence" value="ECO:0007669"/>
    <property type="project" value="UniProtKB-KW"/>
</dbReference>
<reference evidence="7 8" key="1">
    <citation type="submission" date="2018-12" db="EMBL/GenBank/DDBJ databases">
        <authorList>
            <consortium name="Pathogen Informatics"/>
        </authorList>
    </citation>
    <scope>NUCLEOTIDE SEQUENCE [LARGE SCALE GENOMIC DNA]</scope>
    <source>
        <strain evidence="7 8">NCTC11466</strain>
    </source>
</reference>
<keyword evidence="2" id="KW-0547">Nucleotide-binding</keyword>
<sequence>MPLSSTEFMPELKVALRSIARPQGASWPVTIDFQLLKGERLAVIGPNGSGKTSLLRALSQELKAEGEITLAGRALNKLPPPLRAKLIAVMSQNDAPDLRLSIEDYVALGRLPFARDMPEPEHRCIVCGAMKEAGVLGMRHKSLACLSGGERQRAILARTLAQTSRLLLLDEPTNHLDLAAREELLMLVKARGTTVIAVLHDLNLIEGFADKVLILSAGQQQAFNAPGTALKTETLRPVFGLDSFTVEHPGEPGRRVRFFESSRQQ</sequence>
<keyword evidence="4" id="KW-1278">Translocase</keyword>
<dbReference type="PROSITE" id="PS00211">
    <property type="entry name" value="ABC_TRANSPORTER_1"/>
    <property type="match status" value="1"/>
</dbReference>
<dbReference type="InterPro" id="IPR003593">
    <property type="entry name" value="AAA+_ATPase"/>
</dbReference>
<dbReference type="OrthoDB" id="5292475at2"/>
<name>A0A3S4MF63_9ENTR</name>
<evidence type="ECO:0000256" key="2">
    <source>
        <dbReference type="ARBA" id="ARBA00022741"/>
    </source>
</evidence>
<evidence type="ECO:0000256" key="1">
    <source>
        <dbReference type="ARBA" id="ARBA00022448"/>
    </source>
</evidence>
<dbReference type="EMBL" id="LR134201">
    <property type="protein sequence ID" value="VEB98911.1"/>
    <property type="molecule type" value="Genomic_DNA"/>
</dbReference>
<dbReference type="GO" id="GO:0016887">
    <property type="term" value="F:ATP hydrolysis activity"/>
    <property type="evidence" value="ECO:0007669"/>
    <property type="project" value="InterPro"/>
</dbReference>
<comment type="function">
    <text evidence="5">Part of the ABC transporter complex HmuTUV involved in hemin import. Responsible for energy coupling to the transport system.</text>
</comment>